<reference evidence="4" key="2">
    <citation type="submission" date="2023-04" db="EMBL/GenBank/DDBJ databases">
        <authorList>
            <person name="Bu L."/>
            <person name="Lu L."/>
            <person name="Laidemitt M.R."/>
            <person name="Zhang S.M."/>
            <person name="Mutuku M."/>
            <person name="Mkoji G."/>
            <person name="Steinauer M."/>
            <person name="Loker E.S."/>
        </authorList>
    </citation>
    <scope>NUCLEOTIDE SEQUENCE</scope>
    <source>
        <strain evidence="4">KasaAsao</strain>
        <tissue evidence="4">Whole Snail</tissue>
    </source>
</reference>
<evidence type="ECO:0000313" key="4">
    <source>
        <dbReference type="EMBL" id="KAK0043959.1"/>
    </source>
</evidence>
<organism evidence="4 5">
    <name type="scientific">Biomphalaria pfeifferi</name>
    <name type="common">Bloodfluke planorb</name>
    <name type="synonym">Freshwater snail</name>
    <dbReference type="NCBI Taxonomy" id="112525"/>
    <lineage>
        <taxon>Eukaryota</taxon>
        <taxon>Metazoa</taxon>
        <taxon>Spiralia</taxon>
        <taxon>Lophotrochozoa</taxon>
        <taxon>Mollusca</taxon>
        <taxon>Gastropoda</taxon>
        <taxon>Heterobranchia</taxon>
        <taxon>Euthyneura</taxon>
        <taxon>Panpulmonata</taxon>
        <taxon>Hygrophila</taxon>
        <taxon>Lymnaeoidea</taxon>
        <taxon>Planorbidae</taxon>
        <taxon>Biomphalaria</taxon>
    </lineage>
</organism>
<dbReference type="Pfam" id="PF02014">
    <property type="entry name" value="Reeler"/>
    <property type="match status" value="1"/>
</dbReference>
<dbReference type="PANTHER" id="PTHR45828">
    <property type="entry name" value="CYTOCHROME B561/FERRIC REDUCTASE TRANSMEMBRANE"/>
    <property type="match status" value="1"/>
</dbReference>
<feature type="signal peptide" evidence="2">
    <location>
        <begin position="1"/>
        <end position="20"/>
    </location>
</feature>
<dbReference type="Proteomes" id="UP001233172">
    <property type="component" value="Unassembled WGS sequence"/>
</dbReference>
<dbReference type="InterPro" id="IPR042307">
    <property type="entry name" value="Reeler_sf"/>
</dbReference>
<gene>
    <name evidence="4" type="ORF">Bpfe_026634</name>
</gene>
<dbReference type="EMBL" id="JASAOG010000208">
    <property type="protein sequence ID" value="KAK0043959.1"/>
    <property type="molecule type" value="Genomic_DNA"/>
</dbReference>
<evidence type="ECO:0000256" key="1">
    <source>
        <dbReference type="SAM" id="Phobius"/>
    </source>
</evidence>
<dbReference type="AlphaFoldDB" id="A0AAD8AYB8"/>
<name>A0AAD8AYB8_BIOPF</name>
<protein>
    <submittedName>
        <fullName evidence="4">Defense protein 3 isoform X2</fullName>
    </submittedName>
</protein>
<dbReference type="InterPro" id="IPR002861">
    <property type="entry name" value="Reeler_dom"/>
</dbReference>
<evidence type="ECO:0000313" key="5">
    <source>
        <dbReference type="Proteomes" id="UP001233172"/>
    </source>
</evidence>
<feature type="transmembrane region" description="Helical" evidence="1">
    <location>
        <begin position="209"/>
        <end position="230"/>
    </location>
</feature>
<dbReference type="PANTHER" id="PTHR45828:SF44">
    <property type="entry name" value="FERRIC-CHELATE REDUCTASE 1-RELATED"/>
    <property type="match status" value="1"/>
</dbReference>
<comment type="caution">
    <text evidence="4">The sequence shown here is derived from an EMBL/GenBank/DDBJ whole genome shotgun (WGS) entry which is preliminary data.</text>
</comment>
<keyword evidence="1" id="KW-1133">Transmembrane helix</keyword>
<accession>A0AAD8AYB8</accession>
<dbReference type="PROSITE" id="PS51019">
    <property type="entry name" value="REELIN"/>
    <property type="match status" value="1"/>
</dbReference>
<keyword evidence="5" id="KW-1185">Reference proteome</keyword>
<dbReference type="CDD" id="cd08544">
    <property type="entry name" value="Reeler"/>
    <property type="match status" value="1"/>
</dbReference>
<keyword evidence="1" id="KW-0472">Membrane</keyword>
<proteinExistence type="predicted"/>
<dbReference type="InterPro" id="IPR051237">
    <property type="entry name" value="Ferric-chelate_Red/DefProt"/>
</dbReference>
<keyword evidence="2" id="KW-0732">Signal</keyword>
<feature type="domain" description="Reelin" evidence="3">
    <location>
        <begin position="15"/>
        <end position="182"/>
    </location>
</feature>
<feature type="chain" id="PRO_5041940868" evidence="2">
    <location>
        <begin position="21"/>
        <end position="237"/>
    </location>
</feature>
<evidence type="ECO:0000259" key="3">
    <source>
        <dbReference type="PROSITE" id="PS51019"/>
    </source>
</evidence>
<dbReference type="Gene3D" id="2.60.40.4060">
    <property type="entry name" value="Reeler domain"/>
    <property type="match status" value="1"/>
</dbReference>
<reference evidence="4" key="1">
    <citation type="journal article" date="2023" name="PLoS Negl. Trop. Dis.">
        <title>A genome sequence for Biomphalaria pfeifferi, the major vector snail for the human-infecting parasite Schistosoma mansoni.</title>
        <authorList>
            <person name="Bu L."/>
            <person name="Lu L."/>
            <person name="Laidemitt M.R."/>
            <person name="Zhang S.M."/>
            <person name="Mutuku M."/>
            <person name="Mkoji G."/>
            <person name="Steinauer M."/>
            <person name="Loker E.S."/>
        </authorList>
    </citation>
    <scope>NUCLEOTIDE SEQUENCE</scope>
    <source>
        <strain evidence="4">KasaAsao</strain>
    </source>
</reference>
<sequence length="237" mass="26506">MTSQVTLAFIWLFCSRVVQAYPGGAPDLACASMFPSGHMTTAQLSEPPYRISVSKKTYNPGETIKVEIVGLEESFTGLYVQPRQVGCHLNATRIVGVFTASSPDLQTRHCFGIVHSTVTHTSKDKQNRASFYWTAPVTPLGHVVIRATLVKDFQHFWTKVESAPIIDLQNKDMPACVGHEHKDGFNFDHKAGNVRFQAKKSKIQMINSGLQNIASIWFFLAFLQMSLVLVRKITEYI</sequence>
<dbReference type="GO" id="GO:0016020">
    <property type="term" value="C:membrane"/>
    <property type="evidence" value="ECO:0007669"/>
    <property type="project" value="TreeGrafter"/>
</dbReference>
<keyword evidence="1" id="KW-0812">Transmembrane</keyword>
<evidence type="ECO:0000256" key="2">
    <source>
        <dbReference type="SAM" id="SignalP"/>
    </source>
</evidence>